<dbReference type="Gene3D" id="3.30.70.1430">
    <property type="entry name" value="Multidrug efflux transporter AcrB pore domain"/>
    <property type="match status" value="2"/>
</dbReference>
<dbReference type="Pfam" id="PF00873">
    <property type="entry name" value="ACR_tran"/>
    <property type="match status" value="1"/>
</dbReference>
<feature type="transmembrane region" description="Helical" evidence="9">
    <location>
        <begin position="537"/>
        <end position="557"/>
    </location>
</feature>
<keyword evidence="4" id="KW-1003">Cell membrane</keyword>
<sequence>MARFFIDRPVFAWVISIIIMLAGIMAVRALPVAQYPDIAPPNISIRANYQGASAKAVEDSVTQVIEQQMTGLDGLDYISSSSSSSGTSEITVTFVAGTDPDIAQVQVQNKLGLATPLLPEPVQQQGVTVDKAAPGFLLITALHSENGDYSAIDLADYIYANLYDQIARTDGVGYVRVFGSQYAMRVWLNPDKLVEYGLVPSDISNALREQNTQISAGSVGGAPSVEGQDISVTVTVQSLLNTVEEFENLLIKTTPEGGSVRLRDVARVEKGTEHYAFKTAQDNKPASGFAVSLAAGANALNTAEAVKDVIEEMSASFPEGVEYSFPVDSTPFIETSIHEVQKTLIEAIILVFLVILIFLQSLRASFVPMIAVPVVLLGTFAVLWTFGMSINTLTMFAMVLAIGLLVDDAIVVVENVERVMEEDGLPPLEATRKSMDQITGALVGIAVVLSAVFVPMAFFPGSTGIIYRQFSVTIVSAMLLSVLVAIVLSPALCATLLKPKHGDGGILGTPARLFNKGFDKMQDGYTSIVERIVRRRWIFMVVFLLLVGLMGSAFVRLPSAFLPEEDQANMFAMIQLPQNSSLERTSEVLEDAVNYLNEEEADNVTGVFSIAGFNFMGQGENNGTVFVSLADWSEREGEENGVAAIVNRASAHFSQSTEARIFAVVPPAIRELGNASGFDMYLQNTGGLSSEAFLAARNQLLGMASQDPALMAVRPNGIEDAPQLNVDLDFQKAQALGVAPSSATSVLSTAFGGTYVNDFLDRGRIKRVYVQGDAEYRMQPEDLSYWYARNESGEMTPLEELSTVEWTYGSPLLKRYNGFSSYNIQGMPSPGTSSGDAMAAMERIVSQLPQGVSFEWTGLSKQEQQSGNQAPLLYAISVLFVFLCLAALYESWTVPVAVILVAPLGILGAVAAAHIRGLENNVFFQVGLLTTVGLASKNAILIVEFAKLLEEQGKGLFEATIESVRMRLRPILMTSFAFGFGVIPLALSHGAGSGGRIAVGTIVLGGVIASTLFGIFFAPLFYVFVRKLTGAKPLKPVGSSKQEQGA</sequence>
<dbReference type="SUPFAM" id="SSF82714">
    <property type="entry name" value="Multidrug efflux transporter AcrB TolC docking domain, DN and DC subdomains"/>
    <property type="match status" value="2"/>
</dbReference>
<dbReference type="Gene3D" id="3.30.70.1440">
    <property type="entry name" value="Multidrug efflux transporter AcrB pore domain"/>
    <property type="match status" value="1"/>
</dbReference>
<keyword evidence="11" id="KW-1185">Reference proteome</keyword>
<feature type="transmembrane region" description="Helical" evidence="9">
    <location>
        <begin position="997"/>
        <end position="1025"/>
    </location>
</feature>
<dbReference type="Gene3D" id="3.30.2090.10">
    <property type="entry name" value="Multidrug efflux transporter AcrB TolC docking domain, DN and DC subdomains"/>
    <property type="match status" value="2"/>
</dbReference>
<dbReference type="InterPro" id="IPR027463">
    <property type="entry name" value="AcrB_DN_DC_subdom"/>
</dbReference>
<keyword evidence="8 9" id="KW-0472">Membrane</keyword>
<protein>
    <recommendedName>
        <fullName evidence="9">Efflux pump membrane transporter</fullName>
    </recommendedName>
</protein>
<keyword evidence="6 9" id="KW-0812">Transmembrane</keyword>
<gene>
    <name evidence="10" type="ORF">ACFQDM_00615</name>
</gene>
<evidence type="ECO:0000256" key="4">
    <source>
        <dbReference type="ARBA" id="ARBA00022475"/>
    </source>
</evidence>
<name>A0ABW1S4R1_9PROT</name>
<dbReference type="NCBIfam" id="TIGR00915">
    <property type="entry name" value="2A0602"/>
    <property type="match status" value="1"/>
</dbReference>
<reference evidence="11" key="1">
    <citation type="journal article" date="2019" name="Int. J. Syst. Evol. Microbiol.">
        <title>The Global Catalogue of Microorganisms (GCM) 10K type strain sequencing project: providing services to taxonomists for standard genome sequencing and annotation.</title>
        <authorList>
            <consortium name="The Broad Institute Genomics Platform"/>
            <consortium name="The Broad Institute Genome Sequencing Center for Infectious Disease"/>
            <person name="Wu L."/>
            <person name="Ma J."/>
        </authorList>
    </citation>
    <scope>NUCLEOTIDE SEQUENCE [LARGE SCALE GENOMIC DNA]</scope>
    <source>
        <strain evidence="11">CGMCC-1.15741</strain>
    </source>
</reference>
<dbReference type="NCBIfam" id="NF000282">
    <property type="entry name" value="RND_permease_1"/>
    <property type="match status" value="1"/>
</dbReference>
<dbReference type="SUPFAM" id="SSF82866">
    <property type="entry name" value="Multidrug efflux transporter AcrB transmembrane domain"/>
    <property type="match status" value="2"/>
</dbReference>
<feature type="transmembrane region" description="Helical" evidence="9">
    <location>
        <begin position="896"/>
        <end position="916"/>
    </location>
</feature>
<accession>A0ABW1S4R1</accession>
<comment type="similarity">
    <text evidence="2 9">Belongs to the resistance-nodulation-cell division (RND) (TC 2.A.6) family.</text>
</comment>
<dbReference type="InterPro" id="IPR001036">
    <property type="entry name" value="Acrflvin-R"/>
</dbReference>
<proteinExistence type="inferred from homology"/>
<evidence type="ECO:0000256" key="7">
    <source>
        <dbReference type="ARBA" id="ARBA00022989"/>
    </source>
</evidence>
<evidence type="ECO:0000313" key="10">
    <source>
        <dbReference type="EMBL" id="MFC6196554.1"/>
    </source>
</evidence>
<dbReference type="Gene3D" id="3.30.70.1320">
    <property type="entry name" value="Multidrug efflux transporter AcrB pore domain like"/>
    <property type="match status" value="1"/>
</dbReference>
<feature type="transmembrane region" description="Helical" evidence="9">
    <location>
        <begin position="970"/>
        <end position="991"/>
    </location>
</feature>
<dbReference type="EMBL" id="JBHSSW010000001">
    <property type="protein sequence ID" value="MFC6196554.1"/>
    <property type="molecule type" value="Genomic_DNA"/>
</dbReference>
<evidence type="ECO:0000256" key="1">
    <source>
        <dbReference type="ARBA" id="ARBA00004429"/>
    </source>
</evidence>
<dbReference type="Gene3D" id="1.20.1640.10">
    <property type="entry name" value="Multidrug efflux transporter AcrB transmembrane domain"/>
    <property type="match status" value="2"/>
</dbReference>
<keyword evidence="7 9" id="KW-1133">Transmembrane helix</keyword>
<evidence type="ECO:0000313" key="11">
    <source>
        <dbReference type="Proteomes" id="UP001596303"/>
    </source>
</evidence>
<keyword evidence="3 9" id="KW-0813">Transport</keyword>
<comment type="caution">
    <text evidence="9">Lacks conserved residue(s) required for the propagation of feature annotation.</text>
</comment>
<feature type="transmembrane region" description="Helical" evidence="9">
    <location>
        <begin position="470"/>
        <end position="497"/>
    </location>
</feature>
<dbReference type="InterPro" id="IPR004764">
    <property type="entry name" value="MdtF-like"/>
</dbReference>
<keyword evidence="5 9" id="KW-0997">Cell inner membrane</keyword>
<dbReference type="RefSeq" id="WP_377374093.1">
    <property type="nucleotide sequence ID" value="NZ_JBHSSW010000001.1"/>
</dbReference>
<feature type="transmembrane region" description="Helical" evidence="9">
    <location>
        <begin position="922"/>
        <end position="949"/>
    </location>
</feature>
<evidence type="ECO:0000256" key="3">
    <source>
        <dbReference type="ARBA" id="ARBA00022448"/>
    </source>
</evidence>
<dbReference type="PANTHER" id="PTHR32063:SF13">
    <property type="entry name" value="MULTIDRUG EFFLUX PUMP SUBUNIT ACRB-RELATED"/>
    <property type="match status" value="1"/>
</dbReference>
<organism evidence="10 11">
    <name type="scientific">Ponticaulis profundi</name>
    <dbReference type="NCBI Taxonomy" id="2665222"/>
    <lineage>
        <taxon>Bacteria</taxon>
        <taxon>Pseudomonadati</taxon>
        <taxon>Pseudomonadota</taxon>
        <taxon>Alphaproteobacteria</taxon>
        <taxon>Hyphomonadales</taxon>
        <taxon>Hyphomonadaceae</taxon>
        <taxon>Ponticaulis</taxon>
    </lineage>
</organism>
<dbReference type="SUPFAM" id="SSF82693">
    <property type="entry name" value="Multidrug efflux transporter AcrB pore domain, PN1, PN2, PC1 and PC2 subdomains"/>
    <property type="match status" value="4"/>
</dbReference>
<evidence type="ECO:0000256" key="8">
    <source>
        <dbReference type="ARBA" id="ARBA00023136"/>
    </source>
</evidence>
<evidence type="ECO:0000256" key="6">
    <source>
        <dbReference type="ARBA" id="ARBA00022692"/>
    </source>
</evidence>
<evidence type="ECO:0000256" key="5">
    <source>
        <dbReference type="ARBA" id="ARBA00022519"/>
    </source>
</evidence>
<evidence type="ECO:0000256" key="9">
    <source>
        <dbReference type="RuleBase" id="RU364070"/>
    </source>
</evidence>
<feature type="transmembrane region" description="Helical" evidence="9">
    <location>
        <begin position="343"/>
        <end position="359"/>
    </location>
</feature>
<dbReference type="PRINTS" id="PR00702">
    <property type="entry name" value="ACRIFLAVINRP"/>
</dbReference>
<dbReference type="Proteomes" id="UP001596303">
    <property type="component" value="Unassembled WGS sequence"/>
</dbReference>
<comment type="caution">
    <text evidence="10">The sequence shown here is derived from an EMBL/GenBank/DDBJ whole genome shotgun (WGS) entry which is preliminary data.</text>
</comment>
<feature type="transmembrane region" description="Helical" evidence="9">
    <location>
        <begin position="438"/>
        <end position="458"/>
    </location>
</feature>
<feature type="transmembrane region" description="Helical" evidence="9">
    <location>
        <begin position="366"/>
        <end position="387"/>
    </location>
</feature>
<dbReference type="PANTHER" id="PTHR32063">
    <property type="match status" value="1"/>
</dbReference>
<feature type="transmembrane region" description="Helical" evidence="9">
    <location>
        <begin position="871"/>
        <end position="889"/>
    </location>
</feature>
<evidence type="ECO:0000256" key="2">
    <source>
        <dbReference type="ARBA" id="ARBA00010942"/>
    </source>
</evidence>
<comment type="subcellular location">
    <subcellularLocation>
        <location evidence="1 9">Cell inner membrane</location>
        <topology evidence="1 9">Multi-pass membrane protein</topology>
    </subcellularLocation>
</comment>